<accession>A0ABP9HRS4</accession>
<evidence type="ECO:0000313" key="1">
    <source>
        <dbReference type="EMBL" id="GAA4976606.1"/>
    </source>
</evidence>
<comment type="caution">
    <text evidence="1">The sequence shown here is derived from an EMBL/GenBank/DDBJ whole genome shotgun (WGS) entry which is preliminary data.</text>
</comment>
<reference evidence="2" key="1">
    <citation type="journal article" date="2019" name="Int. J. Syst. Evol. Microbiol.">
        <title>The Global Catalogue of Microorganisms (GCM) 10K type strain sequencing project: providing services to taxonomists for standard genome sequencing and annotation.</title>
        <authorList>
            <consortium name="The Broad Institute Genomics Platform"/>
            <consortium name="The Broad Institute Genome Sequencing Center for Infectious Disease"/>
            <person name="Wu L."/>
            <person name="Ma J."/>
        </authorList>
    </citation>
    <scope>NUCLEOTIDE SEQUENCE [LARGE SCALE GENOMIC DNA]</scope>
    <source>
        <strain evidence="2">JCM 17986</strain>
    </source>
</reference>
<keyword evidence="2" id="KW-1185">Reference proteome</keyword>
<dbReference type="Proteomes" id="UP001500466">
    <property type="component" value="Unassembled WGS sequence"/>
</dbReference>
<name>A0ABP9HRS4_9ACTN</name>
<proteinExistence type="predicted"/>
<organism evidence="1 2">
    <name type="scientific">Yinghuangia aomiensis</name>
    <dbReference type="NCBI Taxonomy" id="676205"/>
    <lineage>
        <taxon>Bacteria</taxon>
        <taxon>Bacillati</taxon>
        <taxon>Actinomycetota</taxon>
        <taxon>Actinomycetes</taxon>
        <taxon>Kitasatosporales</taxon>
        <taxon>Streptomycetaceae</taxon>
        <taxon>Yinghuangia</taxon>
    </lineage>
</organism>
<dbReference type="EMBL" id="BAABHS010000018">
    <property type="protein sequence ID" value="GAA4976606.1"/>
    <property type="molecule type" value="Genomic_DNA"/>
</dbReference>
<evidence type="ECO:0000313" key="2">
    <source>
        <dbReference type="Proteomes" id="UP001500466"/>
    </source>
</evidence>
<sequence>MTRRPTLLISLEIQPQMFDLIARAEPGRHAAILDHLTDGTPTNLTRHIWAPHPSTSLPLVTSGGTAPRLHGRAAIRRYGYRRLMPGTRHTPHPTPRQRVSVPCRIMVRGFLGTEDGMGEYRADGATARTNAASAGFGAADGAAS</sequence>
<gene>
    <name evidence="1" type="ORF">GCM10023205_49750</name>
</gene>
<protein>
    <submittedName>
        <fullName evidence="1">Uncharacterized protein</fullName>
    </submittedName>
</protein>